<dbReference type="Proteomes" id="UP001642484">
    <property type="component" value="Unassembled WGS sequence"/>
</dbReference>
<reference evidence="1 2" key="1">
    <citation type="submission" date="2024-02" db="EMBL/GenBank/DDBJ databases">
        <authorList>
            <person name="Chen Y."/>
            <person name="Shah S."/>
            <person name="Dougan E. K."/>
            <person name="Thang M."/>
            <person name="Chan C."/>
        </authorList>
    </citation>
    <scope>NUCLEOTIDE SEQUENCE [LARGE SCALE GENOMIC DNA]</scope>
</reference>
<evidence type="ECO:0000313" key="2">
    <source>
        <dbReference type="Proteomes" id="UP001642484"/>
    </source>
</evidence>
<sequence>MPDVSKKKEHTVHADGQYEVLLPVSLPDEGGFDWLDQLLGATGEGLGVKDFT</sequence>
<evidence type="ECO:0000313" key="1">
    <source>
        <dbReference type="EMBL" id="CAK8990176.1"/>
    </source>
</evidence>
<name>A0ABP0HIZ4_9DINO</name>
<proteinExistence type="predicted"/>
<accession>A0ABP0HIZ4</accession>
<keyword evidence="2" id="KW-1185">Reference proteome</keyword>
<organism evidence="1 2">
    <name type="scientific">Durusdinium trenchii</name>
    <dbReference type="NCBI Taxonomy" id="1381693"/>
    <lineage>
        <taxon>Eukaryota</taxon>
        <taxon>Sar</taxon>
        <taxon>Alveolata</taxon>
        <taxon>Dinophyceae</taxon>
        <taxon>Suessiales</taxon>
        <taxon>Symbiodiniaceae</taxon>
        <taxon>Durusdinium</taxon>
    </lineage>
</organism>
<comment type="caution">
    <text evidence="1">The sequence shown here is derived from an EMBL/GenBank/DDBJ whole genome shotgun (WGS) entry which is preliminary data.</text>
</comment>
<gene>
    <name evidence="1" type="ORF">CCMP2556_LOCUS1956</name>
</gene>
<dbReference type="EMBL" id="CAXAMN010000692">
    <property type="protein sequence ID" value="CAK8990176.1"/>
    <property type="molecule type" value="Genomic_DNA"/>
</dbReference>
<protein>
    <submittedName>
        <fullName evidence="1">Uncharacterized protein</fullName>
    </submittedName>
</protein>